<dbReference type="EMBL" id="CAJFCJ010000014">
    <property type="protein sequence ID" value="CAD5121458.1"/>
    <property type="molecule type" value="Genomic_DNA"/>
</dbReference>
<evidence type="ECO:0000313" key="10">
    <source>
        <dbReference type="Proteomes" id="UP000549394"/>
    </source>
</evidence>
<dbReference type="Proteomes" id="UP000549394">
    <property type="component" value="Unassembled WGS sequence"/>
</dbReference>
<name>A0A7I8VYX2_9ANNE</name>
<organism evidence="9 10">
    <name type="scientific">Dimorphilus gyrociliatus</name>
    <dbReference type="NCBI Taxonomy" id="2664684"/>
    <lineage>
        <taxon>Eukaryota</taxon>
        <taxon>Metazoa</taxon>
        <taxon>Spiralia</taxon>
        <taxon>Lophotrochozoa</taxon>
        <taxon>Annelida</taxon>
        <taxon>Polychaeta</taxon>
        <taxon>Polychaeta incertae sedis</taxon>
        <taxon>Dinophilidae</taxon>
        <taxon>Dimorphilus</taxon>
    </lineage>
</organism>
<dbReference type="OrthoDB" id="7487745at2759"/>
<feature type="chain" id="PRO_5029536072" evidence="7">
    <location>
        <begin position="20"/>
        <end position="361"/>
    </location>
</feature>
<evidence type="ECO:0000256" key="7">
    <source>
        <dbReference type="SAM" id="SignalP"/>
    </source>
</evidence>
<evidence type="ECO:0000256" key="2">
    <source>
        <dbReference type="ARBA" id="ARBA00022737"/>
    </source>
</evidence>
<dbReference type="InterPro" id="IPR050350">
    <property type="entry name" value="Compl-Cell_Adhes-Reg"/>
</dbReference>
<dbReference type="PANTHER" id="PTHR19325:SF575">
    <property type="entry name" value="LOCOMOTION-RELATED PROTEIN HIKARU GENKI"/>
    <property type="match status" value="1"/>
</dbReference>
<dbReference type="InterPro" id="IPR035976">
    <property type="entry name" value="Sushi/SCR/CCP_sf"/>
</dbReference>
<accession>A0A7I8VYX2</accession>
<dbReference type="InterPro" id="IPR000436">
    <property type="entry name" value="Sushi_SCR_CCP_dom"/>
</dbReference>
<dbReference type="PANTHER" id="PTHR19325">
    <property type="entry name" value="COMPLEMENT COMPONENT-RELATED SUSHI DOMAIN-CONTAINING"/>
    <property type="match status" value="1"/>
</dbReference>
<dbReference type="SMART" id="SM00032">
    <property type="entry name" value="CCP"/>
    <property type="match status" value="1"/>
</dbReference>
<keyword evidence="6" id="KW-0472">Membrane</keyword>
<sequence length="361" mass="39670">MTNLYKLLVVCVLFEIVSTQCNKVGVYNFNDGTTLYLKSNKWETRCAEGYTEDLTATTINWCGKSHQVRLCHAWRRTFECETLPEVENGNWEFSCTQENGELKCLRQPNSIGSQVTYECDPGYELNGNINLKCTSSGWSSVPPTCQKRVSTPSAGIPETFTGQSLTIIVSVAFGLLTVLVAIILGVFFKYHKQCGPTEGTIPSEPPTPSNPYSNGLPYETDLDRLALMAFADIPSVHGRQPPTYEEAVSNRLSNNRNRQITNIRRDRPNLLRDNTSIASGETVNVSDATSTTVTVDTVETRSSNPSLSQRVAVGSLCSISPEPSIAPSIGDALVEEGLQVRSNSPCSLISKDSREHPKFNV</sequence>
<dbReference type="SUPFAM" id="SSF57535">
    <property type="entry name" value="Complement control module/SCR domain"/>
    <property type="match status" value="1"/>
</dbReference>
<evidence type="ECO:0000256" key="5">
    <source>
        <dbReference type="PROSITE-ProRule" id="PRU00302"/>
    </source>
</evidence>
<keyword evidence="1 5" id="KW-0768">Sushi</keyword>
<gene>
    <name evidence="9" type="ORF">DGYR_LOCUS9408</name>
</gene>
<keyword evidence="2" id="KW-0677">Repeat</keyword>
<evidence type="ECO:0000256" key="6">
    <source>
        <dbReference type="SAM" id="Phobius"/>
    </source>
</evidence>
<evidence type="ECO:0000256" key="4">
    <source>
        <dbReference type="ARBA" id="ARBA00023180"/>
    </source>
</evidence>
<evidence type="ECO:0000256" key="3">
    <source>
        <dbReference type="ARBA" id="ARBA00023157"/>
    </source>
</evidence>
<keyword evidence="4" id="KW-0325">Glycoprotein</keyword>
<dbReference type="Gene3D" id="2.10.70.10">
    <property type="entry name" value="Complement Module, domain 1"/>
    <property type="match status" value="1"/>
</dbReference>
<keyword evidence="10" id="KW-1185">Reference proteome</keyword>
<feature type="transmembrane region" description="Helical" evidence="6">
    <location>
        <begin position="165"/>
        <end position="188"/>
    </location>
</feature>
<evidence type="ECO:0000259" key="8">
    <source>
        <dbReference type="PROSITE" id="PS50923"/>
    </source>
</evidence>
<proteinExistence type="predicted"/>
<reference evidence="9 10" key="1">
    <citation type="submission" date="2020-08" db="EMBL/GenBank/DDBJ databases">
        <authorList>
            <person name="Hejnol A."/>
        </authorList>
    </citation>
    <scope>NUCLEOTIDE SEQUENCE [LARGE SCALE GENOMIC DNA]</scope>
</reference>
<feature type="domain" description="Sushi" evidence="8">
    <location>
        <begin position="78"/>
        <end position="147"/>
    </location>
</feature>
<evidence type="ECO:0000313" key="9">
    <source>
        <dbReference type="EMBL" id="CAD5121458.1"/>
    </source>
</evidence>
<feature type="signal peptide" evidence="7">
    <location>
        <begin position="1"/>
        <end position="19"/>
    </location>
</feature>
<comment type="caution">
    <text evidence="5">Lacks conserved residue(s) required for the propagation of feature annotation.</text>
</comment>
<protein>
    <submittedName>
        <fullName evidence="9">DgyrCDS9964</fullName>
    </submittedName>
</protein>
<dbReference type="CDD" id="cd00033">
    <property type="entry name" value="CCP"/>
    <property type="match status" value="1"/>
</dbReference>
<keyword evidence="6" id="KW-0812">Transmembrane</keyword>
<dbReference type="AlphaFoldDB" id="A0A7I8VYX2"/>
<evidence type="ECO:0000256" key="1">
    <source>
        <dbReference type="ARBA" id="ARBA00022659"/>
    </source>
</evidence>
<dbReference type="Pfam" id="PF00084">
    <property type="entry name" value="Sushi"/>
    <property type="match status" value="1"/>
</dbReference>
<dbReference type="PROSITE" id="PS50923">
    <property type="entry name" value="SUSHI"/>
    <property type="match status" value="1"/>
</dbReference>
<comment type="caution">
    <text evidence="9">The sequence shown here is derived from an EMBL/GenBank/DDBJ whole genome shotgun (WGS) entry which is preliminary data.</text>
</comment>
<keyword evidence="3" id="KW-1015">Disulfide bond</keyword>
<keyword evidence="7" id="KW-0732">Signal</keyword>
<keyword evidence="6" id="KW-1133">Transmembrane helix</keyword>